<evidence type="ECO:0000313" key="3">
    <source>
        <dbReference type="EMBL" id="OUD12385.1"/>
    </source>
</evidence>
<dbReference type="PANTHER" id="PTHR10098">
    <property type="entry name" value="RAPSYN-RELATED"/>
    <property type="match status" value="1"/>
</dbReference>
<dbReference type="EMBL" id="MSLT01000023">
    <property type="protein sequence ID" value="OUD12385.1"/>
    <property type="molecule type" value="Genomic_DNA"/>
</dbReference>
<dbReference type="AlphaFoldDB" id="A0A251X4V5"/>
<evidence type="ECO:0000259" key="2">
    <source>
        <dbReference type="Pfam" id="PF12770"/>
    </source>
</evidence>
<reference evidence="3 4" key="1">
    <citation type="submission" date="2016-12" db="EMBL/GenBank/DDBJ databases">
        <title>Thioflexothrix psekupsii D3 genome sequencing and assembly.</title>
        <authorList>
            <person name="Fomenkov A."/>
            <person name="Vincze T."/>
            <person name="Grabovich M."/>
            <person name="Anton B.P."/>
            <person name="Dubinina G."/>
            <person name="Orlova M."/>
            <person name="Belousova E."/>
            <person name="Roberts R.J."/>
        </authorList>
    </citation>
    <scope>NUCLEOTIDE SEQUENCE [LARGE SCALE GENOMIC DNA]</scope>
    <source>
        <strain evidence="3">D3</strain>
    </source>
</reference>
<proteinExistence type="predicted"/>
<dbReference type="OrthoDB" id="5558589at2"/>
<dbReference type="InterPro" id="IPR011990">
    <property type="entry name" value="TPR-like_helical_dom_sf"/>
</dbReference>
<gene>
    <name evidence="3" type="ORF">TPSD3_14840</name>
</gene>
<dbReference type="InterPro" id="IPR019734">
    <property type="entry name" value="TPR_rpt"/>
</dbReference>
<sequence>MLKNWRNIYFILSPFLAERRAICFYALGLLLLHNVSLLASEIDVDQVIEQAQALRQQGQFHLPVSLLQAALARPNLSPAQHAGLWCELSELYRLRGELDAALTAVQKGLIWAERNENSFYNAQLLLQWGNLFNQQFEPELALEKYQQALTLAQENKQNGLIITVLLNILRTENELALTPSVQLDTIRFYLEKLTQDSEKLLPLIHLSQYTFLTQKQRYLLLIEAKEWAEKTQEWRLYSFILGHLGALYQENQQWTEAKQLTQQAIFHAQMWPDSLFRWQGQFAYLAQKQGDKLSAIAHYRLALTTLSRIRHLLYPSLTAKAFDAEIKPLYFNLLDLLFEQAKDESNPEKKQQLLQEIQTILENYRAIELENYYQDDCVTIQEQITNTHHFDLDTAIIYPILLTDRTEFLIKIGSQLYQMTQDQSARDIEALIHRFLTRRLAAVQAHLLYQHLILPIEPLLRQQAIKTLVIIPYGTLLKLPFAALKDDQGAYLIEHYALAIIPSLNLTHAATSDVSLIDVLAGGLSTAMLSFPALPAVSLELATLHQLFGGQLPLHNETFTYSQLAHDLNNKYYPLIHFATHSEFHSDAKRSFLLMYQEKLTLNQLEQLVRTHRWQQQPVELLTLSACETAVDSREETAEWRGALGLAGVAVKAGARRVLASLWRVDDRATQQFMAQFYQQLRDHPQQSHAVLLQQTQLALLKTEFNHPWYWSAFILIGNWL</sequence>
<dbReference type="Pfam" id="PF12770">
    <property type="entry name" value="CHAT"/>
    <property type="match status" value="1"/>
</dbReference>
<dbReference type="Gene3D" id="1.25.40.10">
    <property type="entry name" value="Tetratricopeptide repeat domain"/>
    <property type="match status" value="2"/>
</dbReference>
<dbReference type="SMART" id="SM00028">
    <property type="entry name" value="TPR"/>
    <property type="match status" value="4"/>
</dbReference>
<dbReference type="PANTHER" id="PTHR10098:SF108">
    <property type="entry name" value="TETRATRICOPEPTIDE REPEAT PROTEIN 28"/>
    <property type="match status" value="1"/>
</dbReference>
<name>A0A251X4V5_9GAMM</name>
<keyword evidence="1" id="KW-0802">TPR repeat</keyword>
<dbReference type="InterPro" id="IPR024983">
    <property type="entry name" value="CHAT_dom"/>
</dbReference>
<accession>A0A251X4V5</accession>
<protein>
    <recommendedName>
        <fullName evidence="2">CHAT domain-containing protein</fullName>
    </recommendedName>
</protein>
<comment type="caution">
    <text evidence="3">The sequence shown here is derived from an EMBL/GenBank/DDBJ whole genome shotgun (WGS) entry which is preliminary data.</text>
</comment>
<organism evidence="3 4">
    <name type="scientific">Thioflexithrix psekupsensis</name>
    <dbReference type="NCBI Taxonomy" id="1570016"/>
    <lineage>
        <taxon>Bacteria</taxon>
        <taxon>Pseudomonadati</taxon>
        <taxon>Pseudomonadota</taxon>
        <taxon>Gammaproteobacteria</taxon>
        <taxon>Thiotrichales</taxon>
        <taxon>Thioflexithrix</taxon>
    </lineage>
</organism>
<evidence type="ECO:0000256" key="1">
    <source>
        <dbReference type="PROSITE-ProRule" id="PRU00339"/>
    </source>
</evidence>
<evidence type="ECO:0000313" key="4">
    <source>
        <dbReference type="Proteomes" id="UP000194798"/>
    </source>
</evidence>
<dbReference type="PROSITE" id="PS50005">
    <property type="entry name" value="TPR"/>
    <property type="match status" value="1"/>
</dbReference>
<dbReference type="Proteomes" id="UP000194798">
    <property type="component" value="Unassembled WGS sequence"/>
</dbReference>
<keyword evidence="4" id="KW-1185">Reference proteome</keyword>
<dbReference type="SUPFAM" id="SSF48452">
    <property type="entry name" value="TPR-like"/>
    <property type="match status" value="1"/>
</dbReference>
<feature type="domain" description="CHAT" evidence="2">
    <location>
        <begin position="445"/>
        <end position="719"/>
    </location>
</feature>
<feature type="repeat" description="TPR" evidence="1">
    <location>
        <begin position="122"/>
        <end position="155"/>
    </location>
</feature>